<evidence type="ECO:0000313" key="2">
    <source>
        <dbReference type="EMBL" id="SDI01156.1"/>
    </source>
</evidence>
<evidence type="ECO:0000256" key="1">
    <source>
        <dbReference type="SAM" id="Phobius"/>
    </source>
</evidence>
<keyword evidence="1" id="KW-1133">Transmembrane helix</keyword>
<sequence length="212" mass="21674">MMMLSFARFDLRSWLPRTQTLLPLVLVAVAGVAVPVSGMSIVAAALVTSLLASVPFLTDERARLDTLYGVLPVSRATVVAGRALAIVAYGALAMAVGVVATLVVPLVRGTQLDAAWVVTFVGLAAGFVGVSLCIQLPVLFAVGYSRGRLVAYAPAFVVAGLAWIAQALGLTGGVASAPQPVPILLGGLALGALGIVVGAVLATRAYRAREIR</sequence>
<feature type="transmembrane region" description="Helical" evidence="1">
    <location>
        <begin position="181"/>
        <end position="202"/>
    </location>
</feature>
<gene>
    <name evidence="2" type="ORF">SAMN04489720_3196</name>
</gene>
<dbReference type="Proteomes" id="UP000198822">
    <property type="component" value="Chromosome I"/>
</dbReference>
<accession>A0A1G8H3F6</accession>
<feature type="transmembrane region" description="Helical" evidence="1">
    <location>
        <begin position="116"/>
        <end position="142"/>
    </location>
</feature>
<dbReference type="OrthoDB" id="5117171at2"/>
<keyword evidence="3" id="KW-1185">Reference proteome</keyword>
<dbReference type="InterPro" id="IPR025699">
    <property type="entry name" value="ABC2_memb-like"/>
</dbReference>
<feature type="transmembrane region" description="Helical" evidence="1">
    <location>
        <begin position="149"/>
        <end position="169"/>
    </location>
</feature>
<keyword evidence="1" id="KW-0812">Transmembrane</keyword>
<reference evidence="3" key="1">
    <citation type="submission" date="2016-10" db="EMBL/GenBank/DDBJ databases">
        <authorList>
            <person name="Varghese N."/>
            <person name="Submissions S."/>
        </authorList>
    </citation>
    <scope>NUCLEOTIDE SEQUENCE [LARGE SCALE GENOMIC DNA]</scope>
    <source>
        <strain evidence="3">DSM 22002</strain>
    </source>
</reference>
<dbReference type="RefSeq" id="WP_092506593.1">
    <property type="nucleotide sequence ID" value="NZ_LT629695.1"/>
</dbReference>
<protein>
    <submittedName>
        <fullName evidence="2">ABC-2 family transporter protein</fullName>
    </submittedName>
</protein>
<dbReference type="AlphaFoldDB" id="A0A1G8H3F6"/>
<name>A0A1G8H3F6_9MICO</name>
<feature type="transmembrane region" description="Helical" evidence="1">
    <location>
        <begin position="79"/>
        <end position="104"/>
    </location>
</feature>
<dbReference type="EMBL" id="LT629695">
    <property type="protein sequence ID" value="SDI01156.1"/>
    <property type="molecule type" value="Genomic_DNA"/>
</dbReference>
<proteinExistence type="predicted"/>
<evidence type="ECO:0000313" key="3">
    <source>
        <dbReference type="Proteomes" id="UP000198822"/>
    </source>
</evidence>
<organism evidence="2 3">
    <name type="scientific">Agrococcus jejuensis</name>
    <dbReference type="NCBI Taxonomy" id="399736"/>
    <lineage>
        <taxon>Bacteria</taxon>
        <taxon>Bacillati</taxon>
        <taxon>Actinomycetota</taxon>
        <taxon>Actinomycetes</taxon>
        <taxon>Micrococcales</taxon>
        <taxon>Microbacteriaceae</taxon>
        <taxon>Agrococcus</taxon>
    </lineage>
</organism>
<dbReference type="STRING" id="399736.SAMN04489720_3196"/>
<dbReference type="Pfam" id="PF13346">
    <property type="entry name" value="ABC2_membrane_5"/>
    <property type="match status" value="1"/>
</dbReference>
<keyword evidence="1" id="KW-0472">Membrane</keyword>